<feature type="domain" description="Aldehyde oxidase/xanthine dehydrogenase a/b hammerhead" evidence="3">
    <location>
        <begin position="21"/>
        <end position="121"/>
    </location>
</feature>
<dbReference type="Pfam" id="PF20256">
    <property type="entry name" value="MoCoBD_2"/>
    <property type="match status" value="1"/>
</dbReference>
<accession>A0A381TGZ6</accession>
<keyword evidence="2" id="KW-0560">Oxidoreductase</keyword>
<dbReference type="InterPro" id="IPR008274">
    <property type="entry name" value="AldOxase/xan_DH_MoCoBD1"/>
</dbReference>
<sequence>MADYKLIGKNYTTTDLRAKVTGGAKYAEDFRAEGMVFMKLLLSPMPHARVLNVDASAALAMPGVEGILTADDLPEVEAPGEAGLTNEPLYEGEPILAIAAVDEQTASDAIELVEIEYEPLPFCVDPLDSLRPDGPNARLEGNTMRGRELATIKWTEAEFEELAEGRLPMTGEYAAEWSVGDVEAGLAVADLVVDESLYHQSLGHQPLETRSCMAYWENGKVYVYGSTQSTARTVGAVARWAEVEPANVVLVSEFCGGGFGSKGAGSVSMRFPILMSKKIGKPVMMRISRREENFIGRARPAVQARAKIGFRRDGRILAMDLFTIGDGGPYGRSGDHMSLANIASLAYQPESIRVRGIPVYTNTPPRTAQRAPGGEQAISMLAPLMDQAARRLGIDRTEIIRVNAPEGQATFGPPARDGRQGNASSAFVREALDKGMEAFNWTERMRRSGQRNGSKATGIGVALSTFSAGSSGMDGLMVLRPDGRLQIQTGVGNLGTESFSDTARAAAEALDMPWDKVELVWGATDRNLPWSAMSVGSQTTHAHTRAHWAAGLDAKRKLQEIAAHDLGGSADDYDVSDERVFRRGNRSQGMSFARAAERAVALGGRFDGHELPEDINGMTVASANALAGRGVMGVAKDTFATGGRVMSFVVGFAEVEVDVETGAIRMVDYVGSADCGTVVHPRLLGSQIHSAGIQGFGIALSQKWVFDRRWGLSVAKRFYNNRPPGILDVPHERPMGWVTADEPDPFNPLGAKGIGEPAIGAGSGSVLCAIADALRGEGHFYRSPVTADMVLAKLEQIAEPHGRLMNHV</sequence>
<dbReference type="InterPro" id="IPR000674">
    <property type="entry name" value="Ald_Oxase/Xan_DH_a/b"/>
</dbReference>
<dbReference type="EMBL" id="UINC01004287">
    <property type="protein sequence ID" value="SVA13203.1"/>
    <property type="molecule type" value="Genomic_DNA"/>
</dbReference>
<dbReference type="InterPro" id="IPR016208">
    <property type="entry name" value="Ald_Oxase/xanthine_DH-like"/>
</dbReference>
<dbReference type="Pfam" id="PF02738">
    <property type="entry name" value="MoCoBD_1"/>
    <property type="match status" value="1"/>
</dbReference>
<dbReference type="SMART" id="SM01008">
    <property type="entry name" value="Ald_Xan_dh_C"/>
    <property type="match status" value="1"/>
</dbReference>
<organism evidence="4">
    <name type="scientific">marine metagenome</name>
    <dbReference type="NCBI Taxonomy" id="408172"/>
    <lineage>
        <taxon>unclassified sequences</taxon>
        <taxon>metagenomes</taxon>
        <taxon>ecological metagenomes</taxon>
    </lineage>
</organism>
<reference evidence="4" key="1">
    <citation type="submission" date="2018-05" db="EMBL/GenBank/DDBJ databases">
        <authorList>
            <person name="Lanie J.A."/>
            <person name="Ng W.-L."/>
            <person name="Kazmierczak K.M."/>
            <person name="Andrzejewski T.M."/>
            <person name="Davidsen T.M."/>
            <person name="Wayne K.J."/>
            <person name="Tettelin H."/>
            <person name="Glass J.I."/>
            <person name="Rusch D."/>
            <person name="Podicherti R."/>
            <person name="Tsui H.-C.T."/>
            <person name="Winkler M.E."/>
        </authorList>
    </citation>
    <scope>NUCLEOTIDE SEQUENCE</scope>
</reference>
<evidence type="ECO:0000259" key="3">
    <source>
        <dbReference type="SMART" id="SM01008"/>
    </source>
</evidence>
<dbReference type="PANTHER" id="PTHR11908">
    <property type="entry name" value="XANTHINE DEHYDROGENASE"/>
    <property type="match status" value="1"/>
</dbReference>
<dbReference type="InterPro" id="IPR046867">
    <property type="entry name" value="AldOxase/xan_DH_MoCoBD2"/>
</dbReference>
<evidence type="ECO:0000256" key="1">
    <source>
        <dbReference type="ARBA" id="ARBA00022505"/>
    </source>
</evidence>
<dbReference type="Gene3D" id="3.90.1170.50">
    <property type="entry name" value="Aldehyde oxidase/xanthine dehydrogenase, a/b hammerhead"/>
    <property type="match status" value="1"/>
</dbReference>
<proteinExistence type="predicted"/>
<name>A0A381TGZ6_9ZZZZ</name>
<dbReference type="InterPro" id="IPR037165">
    <property type="entry name" value="AldOxase/xan_DH_Mopterin-bd_sf"/>
</dbReference>
<dbReference type="InterPro" id="IPR036856">
    <property type="entry name" value="Ald_Oxase/Xan_DH_a/b_sf"/>
</dbReference>
<dbReference type="GO" id="GO:0005506">
    <property type="term" value="F:iron ion binding"/>
    <property type="evidence" value="ECO:0007669"/>
    <property type="project" value="InterPro"/>
</dbReference>
<protein>
    <recommendedName>
        <fullName evidence="3">Aldehyde oxidase/xanthine dehydrogenase a/b hammerhead domain-containing protein</fullName>
    </recommendedName>
</protein>
<dbReference type="Pfam" id="PF01315">
    <property type="entry name" value="Ald_Xan_dh_C"/>
    <property type="match status" value="1"/>
</dbReference>
<dbReference type="GO" id="GO:0016491">
    <property type="term" value="F:oxidoreductase activity"/>
    <property type="evidence" value="ECO:0007669"/>
    <property type="project" value="UniProtKB-KW"/>
</dbReference>
<dbReference type="Gene3D" id="3.30.365.10">
    <property type="entry name" value="Aldehyde oxidase/xanthine dehydrogenase, molybdopterin binding domain"/>
    <property type="match status" value="4"/>
</dbReference>
<dbReference type="SUPFAM" id="SSF56003">
    <property type="entry name" value="Molybdenum cofactor-binding domain"/>
    <property type="match status" value="1"/>
</dbReference>
<evidence type="ECO:0000256" key="2">
    <source>
        <dbReference type="ARBA" id="ARBA00023002"/>
    </source>
</evidence>
<dbReference type="PANTHER" id="PTHR11908:SF132">
    <property type="entry name" value="ALDEHYDE OXIDASE 1-RELATED"/>
    <property type="match status" value="1"/>
</dbReference>
<gene>
    <name evidence="4" type="ORF">METZ01_LOCUS66057</name>
</gene>
<keyword evidence="1" id="KW-0500">Molybdenum</keyword>
<dbReference type="SUPFAM" id="SSF54665">
    <property type="entry name" value="CO dehydrogenase molybdoprotein N-domain-like"/>
    <property type="match status" value="1"/>
</dbReference>
<evidence type="ECO:0000313" key="4">
    <source>
        <dbReference type="EMBL" id="SVA13203.1"/>
    </source>
</evidence>
<dbReference type="AlphaFoldDB" id="A0A381TGZ6"/>